<keyword evidence="5" id="KW-0627">Porphyrin biosynthesis</keyword>
<dbReference type="EC" id="2.1.1.107" evidence="1"/>
<dbReference type="Gene3D" id="3.40.1010.10">
    <property type="entry name" value="Cobalt-precorrin-4 Transmethylase, Domain 1"/>
    <property type="match status" value="1"/>
</dbReference>
<evidence type="ECO:0000259" key="8">
    <source>
        <dbReference type="Pfam" id="PF00590"/>
    </source>
</evidence>
<dbReference type="InterPro" id="IPR000878">
    <property type="entry name" value="4pyrrol_Mease"/>
</dbReference>
<dbReference type="GO" id="GO:0004851">
    <property type="term" value="F:uroporphyrin-III C-methyltransferase activity"/>
    <property type="evidence" value="ECO:0007669"/>
    <property type="project" value="UniProtKB-EC"/>
</dbReference>
<dbReference type="PROSITE" id="PS00839">
    <property type="entry name" value="SUMT_1"/>
    <property type="match status" value="1"/>
</dbReference>
<protein>
    <recommendedName>
        <fullName evidence="1">uroporphyrinogen-III C-methyltransferase</fullName>
        <ecNumber evidence="1">2.1.1.107</ecNumber>
    </recommendedName>
</protein>
<reference evidence="9 10" key="2">
    <citation type="submission" date="2018-06" db="EMBL/GenBank/DDBJ databases">
        <title>Metagenomic assembly of (sub)arctic Cyanobacteria and their associated microbiome from non-axenic cultures.</title>
        <authorList>
            <person name="Baurain D."/>
        </authorList>
    </citation>
    <scope>NUCLEOTIDE SEQUENCE [LARGE SCALE GENOMIC DNA]</scope>
    <source>
        <strain evidence="9">ULC027bin1</strain>
    </source>
</reference>
<dbReference type="CDD" id="cd11642">
    <property type="entry name" value="SUMT"/>
    <property type="match status" value="1"/>
</dbReference>
<dbReference type="AlphaFoldDB" id="A0A2W4Z6W3"/>
<feature type="domain" description="Tetrapyrrole methylase" evidence="8">
    <location>
        <begin position="13"/>
        <end position="225"/>
    </location>
</feature>
<comment type="function">
    <text evidence="7">Catalyzes the two successive C-2 and C-7 methylation reactions involved in the conversion of uroporphyrinogen III to precorrin-2 via the intermediate formation of precorrin-1. It is a step in the biosynthesis of both cobalamin (vitamin B12) and siroheme.</text>
</comment>
<evidence type="ECO:0000313" key="10">
    <source>
        <dbReference type="Proteomes" id="UP000249794"/>
    </source>
</evidence>
<dbReference type="InterPro" id="IPR014776">
    <property type="entry name" value="4pyrrole_Mease_sub2"/>
</dbReference>
<dbReference type="EMBL" id="QBMP01000112">
    <property type="protein sequence ID" value="PZO54531.1"/>
    <property type="molecule type" value="Genomic_DNA"/>
</dbReference>
<keyword evidence="3 9" id="KW-0808">Transferase</keyword>
<evidence type="ECO:0000256" key="2">
    <source>
        <dbReference type="ARBA" id="ARBA00022603"/>
    </source>
</evidence>
<name>A0A2W4Z6W3_9CYAN</name>
<keyword evidence="4" id="KW-0949">S-adenosyl-L-methionine</keyword>
<evidence type="ECO:0000256" key="5">
    <source>
        <dbReference type="ARBA" id="ARBA00023244"/>
    </source>
</evidence>
<dbReference type="NCBIfam" id="NF004790">
    <property type="entry name" value="PRK06136.1"/>
    <property type="match status" value="1"/>
</dbReference>
<evidence type="ECO:0000256" key="1">
    <source>
        <dbReference type="ARBA" id="ARBA00012162"/>
    </source>
</evidence>
<dbReference type="Pfam" id="PF00590">
    <property type="entry name" value="TP_methylase"/>
    <property type="match status" value="1"/>
</dbReference>
<dbReference type="Gene3D" id="3.30.950.10">
    <property type="entry name" value="Methyltransferase, Cobalt-precorrin-4 Transmethylase, Domain 2"/>
    <property type="match status" value="1"/>
</dbReference>
<organism evidence="9 10">
    <name type="scientific">Phormidesmis priestleyi</name>
    <dbReference type="NCBI Taxonomy" id="268141"/>
    <lineage>
        <taxon>Bacteria</taxon>
        <taxon>Bacillati</taxon>
        <taxon>Cyanobacteriota</taxon>
        <taxon>Cyanophyceae</taxon>
        <taxon>Leptolyngbyales</taxon>
        <taxon>Leptolyngbyaceae</taxon>
        <taxon>Phormidesmis</taxon>
    </lineage>
</organism>
<dbReference type="InterPro" id="IPR014777">
    <property type="entry name" value="4pyrrole_Mease_sub1"/>
</dbReference>
<dbReference type="PANTHER" id="PTHR45790:SF3">
    <property type="entry name" value="S-ADENOSYL-L-METHIONINE-DEPENDENT UROPORPHYRINOGEN III METHYLTRANSFERASE, CHLOROPLASTIC"/>
    <property type="match status" value="1"/>
</dbReference>
<dbReference type="InterPro" id="IPR003043">
    <property type="entry name" value="Uropor_MeTrfase_CS"/>
</dbReference>
<sequence>MSPPKTLSKIVGKVYLVGAGPGDPGLLTVKAKTLVECADVVVHDALVSEPILALINPQAERIHAGKRRGRHSMSQTEITQLLLDKAQQQAVIVRLKGGDPFVFGRGGEEMGDLIAAGVPVEVVPGITAGIAAPAYAGIPVTHRGYSSSVTFVTGHESAGKYRPEVKWRAIAQASETIVVYMGVHNLANITQALMAAKLAADTPVALIRWGTRPEQEELVGTLATIVEKVAARGFESPAVAIIGRVVDLRSRFAAASPIRGEHWEALTGKS</sequence>
<dbReference type="FunFam" id="3.30.950.10:FF:000001">
    <property type="entry name" value="Siroheme synthase"/>
    <property type="match status" value="1"/>
</dbReference>
<dbReference type="NCBIfam" id="TIGR01469">
    <property type="entry name" value="cobA_cysG_Cterm"/>
    <property type="match status" value="1"/>
</dbReference>
<evidence type="ECO:0000256" key="4">
    <source>
        <dbReference type="ARBA" id="ARBA00022691"/>
    </source>
</evidence>
<proteinExistence type="predicted"/>
<dbReference type="FunFam" id="3.40.1010.10:FF:000001">
    <property type="entry name" value="Siroheme synthase"/>
    <property type="match status" value="1"/>
</dbReference>
<evidence type="ECO:0000256" key="7">
    <source>
        <dbReference type="ARBA" id="ARBA00054030"/>
    </source>
</evidence>
<dbReference type="GO" id="GO:0019354">
    <property type="term" value="P:siroheme biosynthetic process"/>
    <property type="evidence" value="ECO:0007669"/>
    <property type="project" value="InterPro"/>
</dbReference>
<dbReference type="InterPro" id="IPR006366">
    <property type="entry name" value="CobA/CysG_C"/>
</dbReference>
<dbReference type="SUPFAM" id="SSF53790">
    <property type="entry name" value="Tetrapyrrole methylase"/>
    <property type="match status" value="1"/>
</dbReference>
<dbReference type="InterPro" id="IPR035996">
    <property type="entry name" value="4pyrrol_Methylase_sf"/>
</dbReference>
<comment type="caution">
    <text evidence="9">The sequence shown here is derived from an EMBL/GenBank/DDBJ whole genome shotgun (WGS) entry which is preliminary data.</text>
</comment>
<accession>A0A2W4Z6W3</accession>
<dbReference type="GO" id="GO:0032259">
    <property type="term" value="P:methylation"/>
    <property type="evidence" value="ECO:0007669"/>
    <property type="project" value="UniProtKB-KW"/>
</dbReference>
<keyword evidence="2 9" id="KW-0489">Methyltransferase</keyword>
<comment type="pathway">
    <text evidence="6">Porphyrin-containing compound metabolism.</text>
</comment>
<reference evidence="10" key="1">
    <citation type="submission" date="2018-04" db="EMBL/GenBank/DDBJ databases">
        <authorList>
            <person name="Cornet L."/>
        </authorList>
    </citation>
    <scope>NUCLEOTIDE SEQUENCE [LARGE SCALE GENOMIC DNA]</scope>
</reference>
<evidence type="ECO:0000313" key="9">
    <source>
        <dbReference type="EMBL" id="PZO54531.1"/>
    </source>
</evidence>
<gene>
    <name evidence="9" type="primary">cobA</name>
    <name evidence="9" type="ORF">DCF15_11595</name>
</gene>
<dbReference type="PANTHER" id="PTHR45790">
    <property type="entry name" value="SIROHEME SYNTHASE-RELATED"/>
    <property type="match status" value="1"/>
</dbReference>
<dbReference type="Proteomes" id="UP000249794">
    <property type="component" value="Unassembled WGS sequence"/>
</dbReference>
<dbReference type="InterPro" id="IPR050161">
    <property type="entry name" value="Siro_Cobalamin_biosynth"/>
</dbReference>
<evidence type="ECO:0000256" key="6">
    <source>
        <dbReference type="ARBA" id="ARBA00023444"/>
    </source>
</evidence>
<evidence type="ECO:0000256" key="3">
    <source>
        <dbReference type="ARBA" id="ARBA00022679"/>
    </source>
</evidence>